<gene>
    <name evidence="2" type="ORF">V8G58_00700</name>
</gene>
<feature type="transmembrane region" description="Helical" evidence="1">
    <location>
        <begin position="72"/>
        <end position="91"/>
    </location>
</feature>
<evidence type="ECO:0000256" key="1">
    <source>
        <dbReference type="SAM" id="Phobius"/>
    </source>
</evidence>
<feature type="transmembrane region" description="Helical" evidence="1">
    <location>
        <begin position="177"/>
        <end position="195"/>
    </location>
</feature>
<protein>
    <submittedName>
        <fullName evidence="2">Uncharacterized protein</fullName>
    </submittedName>
</protein>
<feature type="transmembrane region" description="Helical" evidence="1">
    <location>
        <begin position="149"/>
        <end position="171"/>
    </location>
</feature>
<proteinExistence type="predicted"/>
<keyword evidence="3" id="KW-1185">Reference proteome</keyword>
<keyword evidence="1" id="KW-1133">Transmembrane helix</keyword>
<evidence type="ECO:0000313" key="2">
    <source>
        <dbReference type="EMBL" id="MFH6770434.1"/>
    </source>
</evidence>
<evidence type="ECO:0000313" key="3">
    <source>
        <dbReference type="Proteomes" id="UP001610100"/>
    </source>
</evidence>
<keyword evidence="1" id="KW-0472">Membrane</keyword>
<feature type="transmembrane region" description="Helical" evidence="1">
    <location>
        <begin position="39"/>
        <end position="60"/>
    </location>
</feature>
<feature type="transmembrane region" description="Helical" evidence="1">
    <location>
        <begin position="7"/>
        <end position="27"/>
    </location>
</feature>
<organism evidence="2 3">
    <name type="scientific">Gaetbulibacter aestuarii</name>
    <dbReference type="NCBI Taxonomy" id="1502358"/>
    <lineage>
        <taxon>Bacteria</taxon>
        <taxon>Pseudomonadati</taxon>
        <taxon>Bacteroidota</taxon>
        <taxon>Flavobacteriia</taxon>
        <taxon>Flavobacteriales</taxon>
        <taxon>Flavobacteriaceae</taxon>
        <taxon>Gaetbulibacter</taxon>
    </lineage>
</organism>
<dbReference type="RefSeq" id="WP_344738614.1">
    <property type="nucleotide sequence ID" value="NZ_BAABAY010000001.1"/>
</dbReference>
<name>A0ABW7MUB9_9FLAO</name>
<dbReference type="EMBL" id="JBAWKB010000001">
    <property type="protein sequence ID" value="MFH6770434.1"/>
    <property type="molecule type" value="Genomic_DNA"/>
</dbReference>
<reference evidence="2 3" key="1">
    <citation type="submission" date="2024-02" db="EMBL/GenBank/DDBJ databases">
        <title>A Gaetbulibacter species isolated from tidal flats and genomic insights of their niches.</title>
        <authorList>
            <person name="Ye Y."/>
        </authorList>
    </citation>
    <scope>NUCLEOTIDE SEQUENCE [LARGE SCALE GENOMIC DNA]</scope>
    <source>
        <strain evidence="2 3">KYW382</strain>
    </source>
</reference>
<accession>A0ABW7MUB9</accession>
<dbReference type="Proteomes" id="UP001610100">
    <property type="component" value="Unassembled WGS sequence"/>
</dbReference>
<keyword evidence="1" id="KW-0812">Transmembrane</keyword>
<sequence>MKKHFYLTLSIILWIIMLIGFSDNWLTDVGQPSNSQPKFLIHAFFAFSWFTILIVQNGLIKKNNVKAHMRTGIIGFIIYLGFLITTLPLYLKKFEPLSIMVFSQLVFATILIGIAFRNRTKNSELHKTNIMFGSFLLIQPAWDRASGHLFGNVGLEWILFYLILYGLFIWYHKKIKWQIGMGFLIWFTGLTNVIINMK</sequence>
<comment type="caution">
    <text evidence="2">The sequence shown here is derived from an EMBL/GenBank/DDBJ whole genome shotgun (WGS) entry which is preliminary data.</text>
</comment>
<feature type="transmembrane region" description="Helical" evidence="1">
    <location>
        <begin position="97"/>
        <end position="116"/>
    </location>
</feature>